<gene>
    <name evidence="3" type="ORF">CFOL_v3_30040</name>
</gene>
<reference evidence="4" key="1">
    <citation type="submission" date="2016-04" db="EMBL/GenBank/DDBJ databases">
        <title>Cephalotus genome sequencing.</title>
        <authorList>
            <person name="Fukushima K."/>
            <person name="Hasebe M."/>
            <person name="Fang X."/>
        </authorList>
    </citation>
    <scope>NUCLEOTIDE SEQUENCE [LARGE SCALE GENOMIC DNA]</scope>
    <source>
        <strain evidence="4">cv. St1</strain>
    </source>
</reference>
<feature type="region of interest" description="Disordered" evidence="1">
    <location>
        <begin position="159"/>
        <end position="179"/>
    </location>
</feature>
<feature type="compositionally biased region" description="Basic residues" evidence="1">
    <location>
        <begin position="17"/>
        <end position="35"/>
    </location>
</feature>
<dbReference type="OrthoDB" id="9970435at2759"/>
<feature type="compositionally biased region" description="Polar residues" evidence="1">
    <location>
        <begin position="168"/>
        <end position="178"/>
    </location>
</feature>
<feature type="compositionally biased region" description="Basic and acidic residues" evidence="1">
    <location>
        <begin position="40"/>
        <end position="56"/>
    </location>
</feature>
<dbReference type="Pfam" id="PF07059">
    <property type="entry name" value="EDR2_C"/>
    <property type="match status" value="1"/>
</dbReference>
<evidence type="ECO:0000256" key="1">
    <source>
        <dbReference type="SAM" id="MobiDB-lite"/>
    </source>
</evidence>
<proteinExistence type="predicted"/>
<evidence type="ECO:0000313" key="3">
    <source>
        <dbReference type="EMBL" id="GAV86611.1"/>
    </source>
</evidence>
<sequence>MGSCVSTHEGCVGGRLRSSKKKSRRRRKSFNRRVSSKLSEGSHDKVDRSAVSDHHSSFTNPTFQAGSIEEAWFDSVTLFESDCDEDFESVQDDTLSLNGFEAVSVSNIAFVRDVSDGDCNFSIQHVSCADRMQKQGDLSAGNSALHSVSEVARNVNIQGFTSDDVDSQPKSDGTSNEAKQPVFRDDISFSVDDSSGREEGVLDNCGILPTNCLPCLASTVPSVEKRRSLSPSPPSTRKKSALKLSFKWKEGHANAIVFSSKLLLQRPIAGSQVPFYPIEKRMLDSWSNIEPSTFKVREVNYLRDKKKDFAPNYAAYYPFGVDVFLSQRKLEHIARFVELPAISPSGTLPPILVVNVQIPLYPAAIFQNETDGEGVSFVLYFKLSDSYLKELPPHFQESIRRLIDDEVEKAKGFPVDTIIPFRERLKILGRVANVEDLRLSAPERKIMQAYNEKPVLSRPQHEFYSGENYLEIDIDMHRFSYISRKGFEAFLDRLKLCILDVGLTIQGNKPEELPEQILCCIRLNSIDYMKYHQLGSSQGTLDTL</sequence>
<feature type="domain" description="Protein ENHANCED DISEASE RESISTANCE 2 C-terminal" evidence="2">
    <location>
        <begin position="286"/>
        <end position="527"/>
    </location>
</feature>
<evidence type="ECO:0000259" key="2">
    <source>
        <dbReference type="Pfam" id="PF07059"/>
    </source>
</evidence>
<dbReference type="PANTHER" id="PTHR31558:SF3">
    <property type="entry name" value="CW14 PROTEIN"/>
    <property type="match status" value="1"/>
</dbReference>
<dbReference type="AlphaFoldDB" id="A0A1Q3D2H4"/>
<organism evidence="3 4">
    <name type="scientific">Cephalotus follicularis</name>
    <name type="common">Albany pitcher plant</name>
    <dbReference type="NCBI Taxonomy" id="3775"/>
    <lineage>
        <taxon>Eukaryota</taxon>
        <taxon>Viridiplantae</taxon>
        <taxon>Streptophyta</taxon>
        <taxon>Embryophyta</taxon>
        <taxon>Tracheophyta</taxon>
        <taxon>Spermatophyta</taxon>
        <taxon>Magnoliopsida</taxon>
        <taxon>eudicotyledons</taxon>
        <taxon>Gunneridae</taxon>
        <taxon>Pentapetalae</taxon>
        <taxon>rosids</taxon>
        <taxon>fabids</taxon>
        <taxon>Oxalidales</taxon>
        <taxon>Cephalotaceae</taxon>
        <taxon>Cephalotus</taxon>
    </lineage>
</organism>
<evidence type="ECO:0000313" key="4">
    <source>
        <dbReference type="Proteomes" id="UP000187406"/>
    </source>
</evidence>
<accession>A0A1Q3D2H4</accession>
<dbReference type="EMBL" id="BDDD01003969">
    <property type="protein sequence ID" value="GAV86611.1"/>
    <property type="molecule type" value="Genomic_DNA"/>
</dbReference>
<comment type="caution">
    <text evidence="3">The sequence shown here is derived from an EMBL/GenBank/DDBJ whole genome shotgun (WGS) entry which is preliminary data.</text>
</comment>
<dbReference type="InParanoid" id="A0A1Q3D2H4"/>
<dbReference type="STRING" id="3775.A0A1Q3D2H4"/>
<protein>
    <submittedName>
        <fullName evidence="3">DUF1336 domain-containing protein</fullName>
    </submittedName>
</protein>
<dbReference type="Proteomes" id="UP000187406">
    <property type="component" value="Unassembled WGS sequence"/>
</dbReference>
<feature type="region of interest" description="Disordered" evidence="1">
    <location>
        <begin position="1"/>
        <end position="62"/>
    </location>
</feature>
<dbReference type="InterPro" id="IPR009769">
    <property type="entry name" value="EDR2_C"/>
</dbReference>
<dbReference type="FunCoup" id="A0A1Q3D2H4">
    <property type="interactions" value="1560"/>
</dbReference>
<keyword evidence="4" id="KW-1185">Reference proteome</keyword>
<name>A0A1Q3D2H4_CEPFO</name>
<dbReference type="PANTHER" id="PTHR31558">
    <property type="entry name" value="CW14 PROTEIN"/>
    <property type="match status" value="1"/>
</dbReference>